<dbReference type="AlphaFoldDB" id="A0A2P4QTH4"/>
<dbReference type="InterPro" id="IPR050167">
    <property type="entry name" value="Ser_Thr_protein_kinase"/>
</dbReference>
<keyword evidence="3" id="KW-1185">Reference proteome</keyword>
<organism evidence="2 3">
    <name type="scientific">Rhizophagus irregularis (strain DAOM 181602 / DAOM 197198 / MUCL 43194)</name>
    <name type="common">Arbuscular mycorrhizal fungus</name>
    <name type="synonym">Glomus intraradices</name>
    <dbReference type="NCBI Taxonomy" id="747089"/>
    <lineage>
        <taxon>Eukaryota</taxon>
        <taxon>Fungi</taxon>
        <taxon>Fungi incertae sedis</taxon>
        <taxon>Mucoromycota</taxon>
        <taxon>Glomeromycotina</taxon>
        <taxon>Glomeromycetes</taxon>
        <taxon>Glomerales</taxon>
        <taxon>Glomeraceae</taxon>
        <taxon>Rhizophagus</taxon>
    </lineage>
</organism>
<dbReference type="PROSITE" id="PS50011">
    <property type="entry name" value="PROTEIN_KINASE_DOM"/>
    <property type="match status" value="1"/>
</dbReference>
<dbReference type="GO" id="GO:0005737">
    <property type="term" value="C:cytoplasm"/>
    <property type="evidence" value="ECO:0007669"/>
    <property type="project" value="TreeGrafter"/>
</dbReference>
<dbReference type="PANTHER" id="PTHR23257">
    <property type="entry name" value="SERINE-THREONINE PROTEIN KINASE"/>
    <property type="match status" value="1"/>
</dbReference>
<dbReference type="SUPFAM" id="SSF56112">
    <property type="entry name" value="Protein kinase-like (PK-like)"/>
    <property type="match status" value="1"/>
</dbReference>
<feature type="domain" description="Protein kinase" evidence="1">
    <location>
        <begin position="1"/>
        <end position="123"/>
    </location>
</feature>
<dbReference type="GO" id="GO:0007165">
    <property type="term" value="P:signal transduction"/>
    <property type="evidence" value="ECO:0007669"/>
    <property type="project" value="TreeGrafter"/>
</dbReference>
<dbReference type="Gene3D" id="1.10.510.10">
    <property type="entry name" value="Transferase(Phosphotransferase) domain 1"/>
    <property type="match status" value="1"/>
</dbReference>
<reference evidence="2 3" key="1">
    <citation type="journal article" date="2013" name="Proc. Natl. Acad. Sci. U.S.A.">
        <title>Genome of an arbuscular mycorrhizal fungus provides insight into the oldest plant symbiosis.</title>
        <authorList>
            <person name="Tisserant E."/>
            <person name="Malbreil M."/>
            <person name="Kuo A."/>
            <person name="Kohler A."/>
            <person name="Symeonidi A."/>
            <person name="Balestrini R."/>
            <person name="Charron P."/>
            <person name="Duensing N."/>
            <person name="Frei Dit Frey N."/>
            <person name="Gianinazzi-Pearson V."/>
            <person name="Gilbert L.B."/>
            <person name="Handa Y."/>
            <person name="Herr J.R."/>
            <person name="Hijri M."/>
            <person name="Koul R."/>
            <person name="Kawaguchi M."/>
            <person name="Krajinski F."/>
            <person name="Lammers P.J."/>
            <person name="Masclaux F.G."/>
            <person name="Murat C."/>
            <person name="Morin E."/>
            <person name="Ndikumana S."/>
            <person name="Pagni M."/>
            <person name="Petitpierre D."/>
            <person name="Requena N."/>
            <person name="Rosikiewicz P."/>
            <person name="Riley R."/>
            <person name="Saito K."/>
            <person name="San Clemente H."/>
            <person name="Shapiro H."/>
            <person name="van Tuinen D."/>
            <person name="Becard G."/>
            <person name="Bonfante P."/>
            <person name="Paszkowski U."/>
            <person name="Shachar-Hill Y.Y."/>
            <person name="Tuskan G.A."/>
            <person name="Young P.W."/>
            <person name="Sanders I.R."/>
            <person name="Henrissat B."/>
            <person name="Rensing S.A."/>
            <person name="Grigoriev I.V."/>
            <person name="Corradi N."/>
            <person name="Roux C."/>
            <person name="Martin F."/>
        </authorList>
    </citation>
    <scope>NUCLEOTIDE SEQUENCE [LARGE SCALE GENOMIC DNA]</scope>
    <source>
        <strain evidence="2 3">DAOM 197198</strain>
    </source>
</reference>
<proteinExistence type="predicted"/>
<dbReference type="EMBL" id="AUPC02000014">
    <property type="protein sequence ID" value="POG80946.1"/>
    <property type="molecule type" value="Genomic_DNA"/>
</dbReference>
<dbReference type="InterPro" id="IPR011009">
    <property type="entry name" value="Kinase-like_dom_sf"/>
</dbReference>
<evidence type="ECO:0000313" key="2">
    <source>
        <dbReference type="EMBL" id="POG80946.1"/>
    </source>
</evidence>
<dbReference type="InterPro" id="IPR001245">
    <property type="entry name" value="Ser-Thr/Tyr_kinase_cat_dom"/>
</dbReference>
<accession>A0A2P4QTH4</accession>
<dbReference type="GO" id="GO:0005524">
    <property type="term" value="F:ATP binding"/>
    <property type="evidence" value="ECO:0007669"/>
    <property type="project" value="InterPro"/>
</dbReference>
<sequence>MRLYNSATGSLKLYGITKDPQTKELIMITQLAEQGNLRCVLSSHFNNIFWNKKLAFVCNIVYDLKSLHNLGYFHKDFHSGNILRGVTTYISDFGLSGSSSNEQKSDDKICGVLPYIAPEVLNG</sequence>
<dbReference type="Proteomes" id="UP000018888">
    <property type="component" value="Unassembled WGS sequence"/>
</dbReference>
<evidence type="ECO:0000313" key="3">
    <source>
        <dbReference type="Proteomes" id="UP000018888"/>
    </source>
</evidence>
<comment type="caution">
    <text evidence="2">The sequence shown here is derived from an EMBL/GenBank/DDBJ whole genome shotgun (WGS) entry which is preliminary data.</text>
</comment>
<dbReference type="PANTHER" id="PTHR23257:SF958">
    <property type="entry name" value="SERINE_THREONINE-PROTEIN KINASE WNK4"/>
    <property type="match status" value="1"/>
</dbReference>
<gene>
    <name evidence="2" type="ORF">GLOIN_2v1763890</name>
</gene>
<dbReference type="Pfam" id="PF07714">
    <property type="entry name" value="PK_Tyr_Ser-Thr"/>
    <property type="match status" value="1"/>
</dbReference>
<evidence type="ECO:0000259" key="1">
    <source>
        <dbReference type="PROSITE" id="PS50011"/>
    </source>
</evidence>
<dbReference type="GO" id="GO:0004672">
    <property type="term" value="F:protein kinase activity"/>
    <property type="evidence" value="ECO:0007669"/>
    <property type="project" value="InterPro"/>
</dbReference>
<dbReference type="InterPro" id="IPR000719">
    <property type="entry name" value="Prot_kinase_dom"/>
</dbReference>
<name>A0A2P4QTH4_RHIID</name>
<protein>
    <submittedName>
        <fullName evidence="2">Kinase-like domain-containing protein</fullName>
    </submittedName>
</protein>
<reference evidence="2 3" key="2">
    <citation type="journal article" date="2018" name="New Phytol.">
        <title>High intraspecific genome diversity in the model arbuscular mycorrhizal symbiont Rhizophagus irregularis.</title>
        <authorList>
            <person name="Chen E.C.H."/>
            <person name="Morin E."/>
            <person name="Beaudet D."/>
            <person name="Noel J."/>
            <person name="Yildirir G."/>
            <person name="Ndikumana S."/>
            <person name="Charron P."/>
            <person name="St-Onge C."/>
            <person name="Giorgi J."/>
            <person name="Kruger M."/>
            <person name="Marton T."/>
            <person name="Ropars J."/>
            <person name="Grigoriev I.V."/>
            <person name="Hainaut M."/>
            <person name="Henrissat B."/>
            <person name="Roux C."/>
            <person name="Martin F."/>
            <person name="Corradi N."/>
        </authorList>
    </citation>
    <scope>NUCLEOTIDE SEQUENCE [LARGE SCALE GENOMIC DNA]</scope>
    <source>
        <strain evidence="2 3">DAOM 197198</strain>
    </source>
</reference>